<dbReference type="AlphaFoldDB" id="A0A1U7XWE3"/>
<name>A0A1U7XWE3_NICSY</name>
<keyword evidence="2" id="KW-1185">Reference proteome</keyword>
<feature type="domain" description="Reverse transcriptase zinc-binding" evidence="1">
    <location>
        <begin position="1"/>
        <end position="50"/>
    </location>
</feature>
<dbReference type="OrthoDB" id="1938430at2759"/>
<evidence type="ECO:0000313" key="3">
    <source>
        <dbReference type="RefSeq" id="XP_009795253.1"/>
    </source>
</evidence>
<organism evidence="2 3">
    <name type="scientific">Nicotiana sylvestris</name>
    <name type="common">Wood tobacco</name>
    <name type="synonym">South American tobacco</name>
    <dbReference type="NCBI Taxonomy" id="4096"/>
    <lineage>
        <taxon>Eukaryota</taxon>
        <taxon>Viridiplantae</taxon>
        <taxon>Streptophyta</taxon>
        <taxon>Embryophyta</taxon>
        <taxon>Tracheophyta</taxon>
        <taxon>Spermatophyta</taxon>
        <taxon>Magnoliopsida</taxon>
        <taxon>eudicotyledons</taxon>
        <taxon>Gunneridae</taxon>
        <taxon>Pentapetalae</taxon>
        <taxon>asterids</taxon>
        <taxon>lamiids</taxon>
        <taxon>Solanales</taxon>
        <taxon>Solanaceae</taxon>
        <taxon>Nicotianoideae</taxon>
        <taxon>Nicotianeae</taxon>
        <taxon>Nicotiana</taxon>
    </lineage>
</organism>
<gene>
    <name evidence="3" type="primary">LOC104241978</name>
</gene>
<dbReference type="InterPro" id="IPR026960">
    <property type="entry name" value="RVT-Znf"/>
</dbReference>
<accession>A0A1U7XWE3</accession>
<reference evidence="3" key="2">
    <citation type="submission" date="2025-08" db="UniProtKB">
        <authorList>
            <consortium name="RefSeq"/>
        </authorList>
    </citation>
    <scope>IDENTIFICATION</scope>
    <source>
        <tissue evidence="3">Leaf</tissue>
    </source>
</reference>
<proteinExistence type="predicted"/>
<dbReference type="Proteomes" id="UP000189701">
    <property type="component" value="Unplaced"/>
</dbReference>
<dbReference type="RefSeq" id="XP_009795253.1">
    <property type="nucleotide sequence ID" value="XM_009796951.1"/>
</dbReference>
<evidence type="ECO:0000259" key="1">
    <source>
        <dbReference type="Pfam" id="PF13966"/>
    </source>
</evidence>
<sequence length="135" mass="16279">MWLLMHGRLLTAERLKKRKVQVDETCCFCNQALETREHIFAKCSYGRNMWCRLMKWLQVQPIISSWSEWQNWIIQKTKGRSQMARTLKMVFAEYTHTSWIERNARIFEKKATAWDVLARRVALRQVHLAIRPTVR</sequence>
<reference evidence="2" key="1">
    <citation type="journal article" date="2013" name="Genome Biol.">
        <title>Reference genomes and transcriptomes of Nicotiana sylvestris and Nicotiana tomentosiformis.</title>
        <authorList>
            <person name="Sierro N."/>
            <person name="Battey J.N."/>
            <person name="Ouadi S."/>
            <person name="Bovet L."/>
            <person name="Goepfert S."/>
            <person name="Bakaher N."/>
            <person name="Peitsch M.C."/>
            <person name="Ivanov N.V."/>
        </authorList>
    </citation>
    <scope>NUCLEOTIDE SEQUENCE [LARGE SCALE GENOMIC DNA]</scope>
</reference>
<protein>
    <submittedName>
        <fullName evidence="3">Uncharacterized protein LOC104241978</fullName>
    </submittedName>
</protein>
<evidence type="ECO:0000313" key="2">
    <source>
        <dbReference type="Proteomes" id="UP000189701"/>
    </source>
</evidence>
<dbReference type="Pfam" id="PF13966">
    <property type="entry name" value="zf-RVT"/>
    <property type="match status" value="1"/>
</dbReference>
<dbReference type="eggNOG" id="KOG1075">
    <property type="taxonomic scope" value="Eukaryota"/>
</dbReference>